<proteinExistence type="predicted"/>
<dbReference type="Gene3D" id="3.10.129.10">
    <property type="entry name" value="Hotdog Thioesterase"/>
    <property type="match status" value="2"/>
</dbReference>
<dbReference type="EMBL" id="CADCTF010000094">
    <property type="protein sequence ID" value="CAA9242543.1"/>
    <property type="molecule type" value="Genomic_DNA"/>
</dbReference>
<dbReference type="AlphaFoldDB" id="A0A6J4I7Q7"/>
<name>A0A6J4I7Q7_9ACTN</name>
<evidence type="ECO:0000313" key="1">
    <source>
        <dbReference type="EMBL" id="CAA9242543.1"/>
    </source>
</evidence>
<organism evidence="1">
    <name type="scientific">uncultured Acidimicrobiales bacterium</name>
    <dbReference type="NCBI Taxonomy" id="310071"/>
    <lineage>
        <taxon>Bacteria</taxon>
        <taxon>Bacillati</taxon>
        <taxon>Actinomycetota</taxon>
        <taxon>Acidimicrobiia</taxon>
        <taxon>Acidimicrobiales</taxon>
        <taxon>environmental samples</taxon>
    </lineage>
</organism>
<dbReference type="SUPFAM" id="SSF54637">
    <property type="entry name" value="Thioesterase/thiol ester dehydrase-isomerase"/>
    <property type="match status" value="2"/>
</dbReference>
<sequence length="278" mass="29878">MSTAPAPDRLEAGPPGTARRTVVARNIAATSNNRVHSDEFAQEMGYRGALVPGSTVLSYLEPVIAEAFGGRWHESGAAFVQFKGAVYDGEELQIAGEPDPDLPGALRVAVAPDGADRPPVVASAWIASDATAPDVRAYPLTAPPADPVPLTEAYALDTQAMGSCPAPTDRATIDAYLAQISDQPLAADAKVPSSYLAKMYAELMRTNVTRGPSIHVSTLVQQHRAVELGEELTVRGRIDRIYGRKAGRYYVLDMAWVDADERVVVTAEHTGIYHIRKW</sequence>
<dbReference type="InterPro" id="IPR029069">
    <property type="entry name" value="HotDog_dom_sf"/>
</dbReference>
<reference evidence="1" key="1">
    <citation type="submission" date="2020-02" db="EMBL/GenBank/DDBJ databases">
        <authorList>
            <person name="Meier V. D."/>
        </authorList>
    </citation>
    <scope>NUCLEOTIDE SEQUENCE</scope>
    <source>
        <strain evidence="1">AVDCRST_MAG50</strain>
    </source>
</reference>
<gene>
    <name evidence="1" type="ORF">AVDCRST_MAG50-1855</name>
</gene>
<evidence type="ECO:0008006" key="2">
    <source>
        <dbReference type="Google" id="ProtNLM"/>
    </source>
</evidence>
<accession>A0A6J4I7Q7</accession>
<protein>
    <recommendedName>
        <fullName evidence="2">MaoC-like domain-containing protein</fullName>
    </recommendedName>
</protein>